<evidence type="ECO:0000313" key="16">
    <source>
        <dbReference type="Proteomes" id="UP001596303"/>
    </source>
</evidence>
<keyword evidence="2 11" id="KW-0813">Transport</keyword>
<keyword evidence="10 11" id="KW-0998">Cell outer membrane</keyword>
<dbReference type="Pfam" id="PF07715">
    <property type="entry name" value="Plug"/>
    <property type="match status" value="1"/>
</dbReference>
<evidence type="ECO:0000259" key="13">
    <source>
        <dbReference type="Pfam" id="PF00593"/>
    </source>
</evidence>
<evidence type="ECO:0000256" key="8">
    <source>
        <dbReference type="ARBA" id="ARBA00023077"/>
    </source>
</evidence>
<dbReference type="PANTHER" id="PTHR32552">
    <property type="entry name" value="FERRICHROME IRON RECEPTOR-RELATED"/>
    <property type="match status" value="1"/>
</dbReference>
<comment type="subcellular location">
    <subcellularLocation>
        <location evidence="1 11">Cell outer membrane</location>
        <topology evidence="1 11">Multi-pass membrane protein</topology>
    </subcellularLocation>
</comment>
<keyword evidence="3 11" id="KW-1134">Transmembrane beta strand</keyword>
<evidence type="ECO:0000256" key="1">
    <source>
        <dbReference type="ARBA" id="ARBA00004571"/>
    </source>
</evidence>
<reference evidence="16" key="1">
    <citation type="journal article" date="2019" name="Int. J. Syst. Evol. Microbiol.">
        <title>The Global Catalogue of Microorganisms (GCM) 10K type strain sequencing project: providing services to taxonomists for standard genome sequencing and annotation.</title>
        <authorList>
            <consortium name="The Broad Institute Genomics Platform"/>
            <consortium name="The Broad Institute Genome Sequencing Center for Infectious Disease"/>
            <person name="Wu L."/>
            <person name="Ma J."/>
        </authorList>
    </citation>
    <scope>NUCLEOTIDE SEQUENCE [LARGE SCALE GENOMIC DNA]</scope>
    <source>
        <strain evidence="16">CGMCC-1.15741</strain>
    </source>
</reference>
<keyword evidence="6" id="KW-0408">Iron</keyword>
<keyword evidence="9 11" id="KW-0472">Membrane</keyword>
<protein>
    <submittedName>
        <fullName evidence="15">TonB-dependent receptor</fullName>
    </submittedName>
</protein>
<keyword evidence="4" id="KW-0410">Iron transport</keyword>
<dbReference type="Pfam" id="PF00593">
    <property type="entry name" value="TonB_dep_Rec_b-barrel"/>
    <property type="match status" value="1"/>
</dbReference>
<dbReference type="InterPro" id="IPR036942">
    <property type="entry name" value="Beta-barrel_TonB_sf"/>
</dbReference>
<evidence type="ECO:0000256" key="12">
    <source>
        <dbReference type="RuleBase" id="RU003357"/>
    </source>
</evidence>
<evidence type="ECO:0000256" key="11">
    <source>
        <dbReference type="PROSITE-ProRule" id="PRU01360"/>
    </source>
</evidence>
<dbReference type="Proteomes" id="UP001596303">
    <property type="component" value="Unassembled WGS sequence"/>
</dbReference>
<evidence type="ECO:0000256" key="7">
    <source>
        <dbReference type="ARBA" id="ARBA00023065"/>
    </source>
</evidence>
<evidence type="ECO:0000256" key="2">
    <source>
        <dbReference type="ARBA" id="ARBA00022448"/>
    </source>
</evidence>
<keyword evidence="8 12" id="KW-0798">TonB box</keyword>
<keyword evidence="7" id="KW-0406">Ion transport</keyword>
<dbReference type="InterPro" id="IPR000531">
    <property type="entry name" value="Beta-barrel_TonB"/>
</dbReference>
<organism evidence="15 16">
    <name type="scientific">Ponticaulis profundi</name>
    <dbReference type="NCBI Taxonomy" id="2665222"/>
    <lineage>
        <taxon>Bacteria</taxon>
        <taxon>Pseudomonadati</taxon>
        <taxon>Pseudomonadota</taxon>
        <taxon>Alphaproteobacteria</taxon>
        <taxon>Hyphomonadales</taxon>
        <taxon>Hyphomonadaceae</taxon>
        <taxon>Ponticaulis</taxon>
    </lineage>
</organism>
<name>A0ABW1S8F5_9PROT</name>
<evidence type="ECO:0000256" key="5">
    <source>
        <dbReference type="ARBA" id="ARBA00022692"/>
    </source>
</evidence>
<keyword evidence="15" id="KW-0675">Receptor</keyword>
<proteinExistence type="inferred from homology"/>
<dbReference type="Gene3D" id="2.40.170.20">
    <property type="entry name" value="TonB-dependent receptor, beta-barrel domain"/>
    <property type="match status" value="1"/>
</dbReference>
<gene>
    <name evidence="15" type="ORF">ACFQDM_06440</name>
</gene>
<dbReference type="InterPro" id="IPR012910">
    <property type="entry name" value="Plug_dom"/>
</dbReference>
<evidence type="ECO:0000256" key="9">
    <source>
        <dbReference type="ARBA" id="ARBA00023136"/>
    </source>
</evidence>
<sequence>MVRQSVSAIALGTAIYATGSLAHAQEAAEPVAAEEGARRMNSIVVTTRRQEESLQEVPISITALGDEDLLEKSIGDFDDVAAYTPGLSFRDFVTGFNGVATMRGLAQANVQDAVGNVGVFVDGIYLQRGYMVNFSLADMERIEVVKGPQSALYGQNTFSGAINVVTKKPTNEFEADGSVTVGNYNRTEVKLGVGGPIIEDKLMARVFYANSEYGGSIENNYPGINGDDFDHFGGYDRTAYSGTVVFTPTDNLTFTGSYQKLERTEEQRAHYTMSGVAEEWALNAGETNQFGTGDWFAGTLPTNPGELLSGANPDRPRGLFSVPQPNLITDSEIYRLGAEWEINSAFTLNYTYGNAEGTALENFWFPQNSYNPLGGLAVYQNQHEGGTIEFKSHELRLNYDDGGIFRGEVGVYQSEADDLFAFGLNIQPADGEVNRTSTNPVDPNAMTLPFQLQNRVFETEAVFARGEVDFLDGQASLSVEGRYTVTDVKVRDQLARNAAEDAGLDPDVEAPDLTDSWKEFTPRVSLNYFVTPDSMVYGSIAKGVKSGGFNGYVTGTVPLTEDEQSYGPESNWTYELGAKNEFLDGRLFANVAVFYTKWENQQISVVPENYDVTIGDDDQAVPGIWGSVGDSTAKGIELETSWVPTDNWSFYGNLSYTKTEYGDGANNPAYGEVSGNEIPGTPPLSISVGGEYRQSLTDLIEGFAALDVNYDSEMYITPDNTIEIEPRTLVNGRFGIERGNVKAFFFAKNLFDEYYIDSSFLIPSLNTITPSFGERRTVGVTVSFSY</sequence>
<keyword evidence="16" id="KW-1185">Reference proteome</keyword>
<dbReference type="PANTHER" id="PTHR32552:SF81">
    <property type="entry name" value="TONB-DEPENDENT OUTER MEMBRANE RECEPTOR"/>
    <property type="match status" value="1"/>
</dbReference>
<feature type="domain" description="TonB-dependent receptor plug" evidence="14">
    <location>
        <begin position="54"/>
        <end position="161"/>
    </location>
</feature>
<dbReference type="RefSeq" id="WP_377376990.1">
    <property type="nucleotide sequence ID" value="NZ_JBHSSW010000005.1"/>
</dbReference>
<evidence type="ECO:0000256" key="10">
    <source>
        <dbReference type="ARBA" id="ARBA00023237"/>
    </source>
</evidence>
<evidence type="ECO:0000256" key="4">
    <source>
        <dbReference type="ARBA" id="ARBA00022496"/>
    </source>
</evidence>
<feature type="domain" description="TonB-dependent receptor-like beta-barrel" evidence="13">
    <location>
        <begin position="286"/>
        <end position="750"/>
    </location>
</feature>
<dbReference type="EMBL" id="JBHSSW010000005">
    <property type="protein sequence ID" value="MFC6197709.1"/>
    <property type="molecule type" value="Genomic_DNA"/>
</dbReference>
<evidence type="ECO:0000259" key="14">
    <source>
        <dbReference type="Pfam" id="PF07715"/>
    </source>
</evidence>
<accession>A0ABW1S8F5</accession>
<keyword evidence="5 11" id="KW-0812">Transmembrane</keyword>
<dbReference type="PROSITE" id="PS52016">
    <property type="entry name" value="TONB_DEPENDENT_REC_3"/>
    <property type="match status" value="1"/>
</dbReference>
<dbReference type="SUPFAM" id="SSF56935">
    <property type="entry name" value="Porins"/>
    <property type="match status" value="1"/>
</dbReference>
<evidence type="ECO:0000256" key="3">
    <source>
        <dbReference type="ARBA" id="ARBA00022452"/>
    </source>
</evidence>
<comment type="caution">
    <text evidence="15">The sequence shown here is derived from an EMBL/GenBank/DDBJ whole genome shotgun (WGS) entry which is preliminary data.</text>
</comment>
<evidence type="ECO:0000256" key="6">
    <source>
        <dbReference type="ARBA" id="ARBA00023004"/>
    </source>
</evidence>
<comment type="similarity">
    <text evidence="11 12">Belongs to the TonB-dependent receptor family.</text>
</comment>
<evidence type="ECO:0000313" key="15">
    <source>
        <dbReference type="EMBL" id="MFC6197709.1"/>
    </source>
</evidence>
<dbReference type="InterPro" id="IPR039426">
    <property type="entry name" value="TonB-dep_rcpt-like"/>
</dbReference>